<reference evidence="2 3" key="1">
    <citation type="submission" date="2019-04" db="EMBL/GenBank/DDBJ databases">
        <title>Salinimonas iocasae sp. nov., a halophilic bacterium isolated from the outer tube casing of tubeworms in Okinawa Trough.</title>
        <authorList>
            <person name="Zhang H."/>
            <person name="Wang H."/>
            <person name="Li C."/>
        </authorList>
    </citation>
    <scope>NUCLEOTIDE SEQUENCE [LARGE SCALE GENOMIC DNA]</scope>
    <source>
        <strain evidence="2 3">KX18D6</strain>
    </source>
</reference>
<dbReference type="Proteomes" id="UP000304912">
    <property type="component" value="Chromosome"/>
</dbReference>
<dbReference type="KEGG" id="salk:FBQ74_09290"/>
<dbReference type="PANTHER" id="PTHR43138:SF1">
    <property type="entry name" value="N-ACETYLTRANSFERASE ACA1"/>
    <property type="match status" value="1"/>
</dbReference>
<dbReference type="AlphaFoldDB" id="A0A5B7YIB7"/>
<dbReference type="OrthoDB" id="9788300at2"/>
<dbReference type="Gene3D" id="3.40.630.30">
    <property type="match status" value="1"/>
</dbReference>
<dbReference type="InterPro" id="IPR016181">
    <property type="entry name" value="Acyl_CoA_acyltransferase"/>
</dbReference>
<dbReference type="EMBL" id="CP039852">
    <property type="protein sequence ID" value="QCZ95186.1"/>
    <property type="molecule type" value="Genomic_DNA"/>
</dbReference>
<accession>A0A5B7YIB7</accession>
<dbReference type="PANTHER" id="PTHR43138">
    <property type="entry name" value="ACETYLTRANSFERASE, GNAT FAMILY"/>
    <property type="match status" value="1"/>
</dbReference>
<dbReference type="GO" id="GO:0016747">
    <property type="term" value="F:acyltransferase activity, transferring groups other than amino-acyl groups"/>
    <property type="evidence" value="ECO:0007669"/>
    <property type="project" value="InterPro"/>
</dbReference>
<organism evidence="2 3">
    <name type="scientific">Salinimonas iocasae</name>
    <dbReference type="NCBI Taxonomy" id="2572577"/>
    <lineage>
        <taxon>Bacteria</taxon>
        <taxon>Pseudomonadati</taxon>
        <taxon>Pseudomonadota</taxon>
        <taxon>Gammaproteobacteria</taxon>
        <taxon>Alteromonadales</taxon>
        <taxon>Alteromonadaceae</taxon>
        <taxon>Alteromonas/Salinimonas group</taxon>
        <taxon>Salinimonas</taxon>
    </lineage>
</organism>
<dbReference type="SUPFAM" id="SSF55729">
    <property type="entry name" value="Acyl-CoA N-acyltransferases (Nat)"/>
    <property type="match status" value="1"/>
</dbReference>
<dbReference type="Pfam" id="PF00583">
    <property type="entry name" value="Acetyltransf_1"/>
    <property type="match status" value="1"/>
</dbReference>
<evidence type="ECO:0000259" key="1">
    <source>
        <dbReference type="PROSITE" id="PS51186"/>
    </source>
</evidence>
<keyword evidence="3" id="KW-1185">Reference proteome</keyword>
<sequence>MTIREATEQDWQAVWPFFQDIVKRADTYGIDPEISKGAARKLWCELSEKSFVALTGNQIAGTYYLKTNHAGPGNHVCNCGYMVDADYRGQGLASSMCEHSQKIAKSLGYRAMQFNFVASSNTGAIRLWEKLGFSIQARLPDAFQHPRLGLIDALVMYKWL</sequence>
<keyword evidence="2" id="KW-0808">Transferase</keyword>
<dbReference type="InterPro" id="IPR052742">
    <property type="entry name" value="Mito_N-acetyltransferase"/>
</dbReference>
<proteinExistence type="predicted"/>
<dbReference type="PROSITE" id="PS51186">
    <property type="entry name" value="GNAT"/>
    <property type="match status" value="1"/>
</dbReference>
<dbReference type="CDD" id="cd04301">
    <property type="entry name" value="NAT_SF"/>
    <property type="match status" value="1"/>
</dbReference>
<protein>
    <submittedName>
        <fullName evidence="2">GNAT family N-acetyltransferase</fullName>
    </submittedName>
</protein>
<name>A0A5B7YIB7_9ALTE</name>
<feature type="domain" description="N-acetyltransferase" evidence="1">
    <location>
        <begin position="1"/>
        <end position="160"/>
    </location>
</feature>
<evidence type="ECO:0000313" key="2">
    <source>
        <dbReference type="EMBL" id="QCZ95186.1"/>
    </source>
</evidence>
<gene>
    <name evidence="2" type="ORF">FBQ74_09290</name>
</gene>
<evidence type="ECO:0000313" key="3">
    <source>
        <dbReference type="Proteomes" id="UP000304912"/>
    </source>
</evidence>
<dbReference type="InterPro" id="IPR000182">
    <property type="entry name" value="GNAT_dom"/>
</dbReference>